<name>A0A834ICZ2_RHYFE</name>
<evidence type="ECO:0000313" key="2">
    <source>
        <dbReference type="EMBL" id="KAF7271542.1"/>
    </source>
</evidence>
<dbReference type="AlphaFoldDB" id="A0A834ICZ2"/>
<evidence type="ECO:0000313" key="3">
    <source>
        <dbReference type="Proteomes" id="UP000625711"/>
    </source>
</evidence>
<dbReference type="EMBL" id="JAACXV010013944">
    <property type="protein sequence ID" value="KAF7271542.1"/>
    <property type="molecule type" value="Genomic_DNA"/>
</dbReference>
<gene>
    <name evidence="2" type="ORF">GWI33_015575</name>
</gene>
<sequence>MENCKNIKSMNLTELRKSLDRINSLLNKSNIINKLTDKGAQLRKAKENLEREIAFREDLNVTNNLMSALSISSEEPPSHLAKMCMIEKTIQTQRFKPNVGVKPTMEPKVQMIDLKTSLDLQKQQEDRVKAELMSNLVGKNTEEKADLESDEEDESPELNPNLRDNYIEHVNLESDDVLSDAPEQVTTEDLIRIRKTC</sequence>
<evidence type="ECO:0000256" key="1">
    <source>
        <dbReference type="SAM" id="MobiDB-lite"/>
    </source>
</evidence>
<organism evidence="2 3">
    <name type="scientific">Rhynchophorus ferrugineus</name>
    <name type="common">Red palm weevil</name>
    <name type="synonym">Curculio ferrugineus</name>
    <dbReference type="NCBI Taxonomy" id="354439"/>
    <lineage>
        <taxon>Eukaryota</taxon>
        <taxon>Metazoa</taxon>
        <taxon>Ecdysozoa</taxon>
        <taxon>Arthropoda</taxon>
        <taxon>Hexapoda</taxon>
        <taxon>Insecta</taxon>
        <taxon>Pterygota</taxon>
        <taxon>Neoptera</taxon>
        <taxon>Endopterygota</taxon>
        <taxon>Coleoptera</taxon>
        <taxon>Polyphaga</taxon>
        <taxon>Cucujiformia</taxon>
        <taxon>Curculionidae</taxon>
        <taxon>Dryophthorinae</taxon>
        <taxon>Rhynchophorus</taxon>
    </lineage>
</organism>
<dbReference type="OrthoDB" id="2408655at2759"/>
<dbReference type="Proteomes" id="UP000625711">
    <property type="component" value="Unassembled WGS sequence"/>
</dbReference>
<feature type="region of interest" description="Disordered" evidence="1">
    <location>
        <begin position="132"/>
        <end position="163"/>
    </location>
</feature>
<keyword evidence="3" id="KW-1185">Reference proteome</keyword>
<protein>
    <submittedName>
        <fullName evidence="2">Uncharacterized protein</fullName>
    </submittedName>
</protein>
<comment type="caution">
    <text evidence="2">The sequence shown here is derived from an EMBL/GenBank/DDBJ whole genome shotgun (WGS) entry which is preliminary data.</text>
</comment>
<reference evidence="2" key="1">
    <citation type="submission" date="2020-08" db="EMBL/GenBank/DDBJ databases">
        <title>Genome sequencing and assembly of the red palm weevil Rhynchophorus ferrugineus.</title>
        <authorList>
            <person name="Dias G.B."/>
            <person name="Bergman C.M."/>
            <person name="Manee M."/>
        </authorList>
    </citation>
    <scope>NUCLEOTIDE SEQUENCE</scope>
    <source>
        <strain evidence="2">AA-2017</strain>
        <tissue evidence="2">Whole larva</tissue>
    </source>
</reference>
<accession>A0A834ICZ2</accession>
<proteinExistence type="predicted"/>